<evidence type="ECO:0000313" key="2">
    <source>
        <dbReference type="EMBL" id="SDZ01968.1"/>
    </source>
</evidence>
<reference evidence="3" key="1">
    <citation type="submission" date="2016-10" db="EMBL/GenBank/DDBJ databases">
        <authorList>
            <person name="Varghese N."/>
            <person name="Submissions S."/>
        </authorList>
    </citation>
    <scope>NUCLEOTIDE SEQUENCE [LARGE SCALE GENOMIC DNA]</scope>
    <source>
        <strain evidence="3">DSM 45422</strain>
    </source>
</reference>
<evidence type="ECO:0000256" key="1">
    <source>
        <dbReference type="SAM" id="Coils"/>
    </source>
</evidence>
<feature type="coiled-coil region" evidence="1">
    <location>
        <begin position="1"/>
        <end position="35"/>
    </location>
</feature>
<keyword evidence="1" id="KW-0175">Coiled coil</keyword>
<sequence length="96" mass="10452">MDHAEHRRRARQRAAQRLERAVDRERDAIALHEHAAAFHQTIAAELDDAALTVADSAQADQLRRRAATERDLADGATGRAAGVRARLAAGGVAHDR</sequence>
<keyword evidence="3" id="KW-1185">Reference proteome</keyword>
<dbReference type="AlphaFoldDB" id="A0A1H3PLS5"/>
<dbReference type="EMBL" id="FNOT01000016">
    <property type="protein sequence ID" value="SDZ01968.1"/>
    <property type="molecule type" value="Genomic_DNA"/>
</dbReference>
<gene>
    <name evidence="2" type="ORF">SAMN05660209_04392</name>
</gene>
<organism evidence="2 3">
    <name type="scientific">Geodermatophilus africanus</name>
    <dbReference type="NCBI Taxonomy" id="1137993"/>
    <lineage>
        <taxon>Bacteria</taxon>
        <taxon>Bacillati</taxon>
        <taxon>Actinomycetota</taxon>
        <taxon>Actinomycetes</taxon>
        <taxon>Geodermatophilales</taxon>
        <taxon>Geodermatophilaceae</taxon>
        <taxon>Geodermatophilus</taxon>
    </lineage>
</organism>
<name>A0A1H3PLS5_9ACTN</name>
<protein>
    <submittedName>
        <fullName evidence="2">Uncharacterized protein</fullName>
    </submittedName>
</protein>
<evidence type="ECO:0000313" key="3">
    <source>
        <dbReference type="Proteomes" id="UP000198921"/>
    </source>
</evidence>
<dbReference type="Proteomes" id="UP000198921">
    <property type="component" value="Unassembled WGS sequence"/>
</dbReference>
<proteinExistence type="predicted"/>
<accession>A0A1H3PLS5</accession>